<evidence type="ECO:0000313" key="2">
    <source>
        <dbReference type="EMBL" id="QIR14415.1"/>
    </source>
</evidence>
<keyword evidence="3" id="KW-1185">Reference proteome</keyword>
<reference evidence="2 3" key="1">
    <citation type="submission" date="2020-03" db="EMBL/GenBank/DDBJ databases">
        <title>Complete genome sequence of Shewanella sp.</title>
        <authorList>
            <person name="Kim Y.-S."/>
            <person name="Kim S.-J."/>
            <person name="Jung H.-K."/>
            <person name="Kim K.-H."/>
        </authorList>
    </citation>
    <scope>NUCLEOTIDE SEQUENCE [LARGE SCALE GENOMIC DNA]</scope>
    <source>
        <strain evidence="2 3">PN3F2</strain>
    </source>
</reference>
<protein>
    <submittedName>
        <fullName evidence="2">Peptidase S16</fullName>
    </submittedName>
</protein>
<dbReference type="KEGG" id="saes:HBH39_07910"/>
<evidence type="ECO:0000259" key="1">
    <source>
        <dbReference type="PROSITE" id="PS51787"/>
    </source>
</evidence>
<dbReference type="EMBL" id="CP050313">
    <property type="protein sequence ID" value="QIR14415.1"/>
    <property type="molecule type" value="Genomic_DNA"/>
</dbReference>
<dbReference type="Pfam" id="PF02190">
    <property type="entry name" value="LON_substr_bdg"/>
    <property type="match status" value="1"/>
</dbReference>
<dbReference type="SMART" id="SM00464">
    <property type="entry name" value="LON"/>
    <property type="match status" value="1"/>
</dbReference>
<sequence length="214" mass="24268">MNIPIFPLSMCLLPQGYSQLRIFEPRYKRLVTESLKSGQGFGLCMISDDKKSILPIGTLCKITDFETLADGLLGITIYGEQKFVIESIAVEHDGLKRAQVKMLASWPSMSISKILSSDMASTTGKTNNKLIVNKKQKSKTITQAEEKMLSETLKDLLNQYPQHLAHYHDDNFDDIAWVCQRWLEIIPLKPSEKYQCINSDDHKMAQSLISDIIK</sequence>
<proteinExistence type="predicted"/>
<feature type="domain" description="Lon N-terminal" evidence="1">
    <location>
        <begin position="1"/>
        <end position="214"/>
    </location>
</feature>
<accession>A0A6G9QK24</accession>
<dbReference type="Proteomes" id="UP000502608">
    <property type="component" value="Chromosome"/>
</dbReference>
<gene>
    <name evidence="2" type="ORF">HBH39_07910</name>
</gene>
<dbReference type="RefSeq" id="WP_167677150.1">
    <property type="nucleotide sequence ID" value="NZ_CP050313.1"/>
</dbReference>
<dbReference type="PANTHER" id="PTHR46732:SF8">
    <property type="entry name" value="ATP-DEPENDENT PROTEASE LA (LON) DOMAIN PROTEIN"/>
    <property type="match status" value="1"/>
</dbReference>
<dbReference type="InterPro" id="IPR003111">
    <property type="entry name" value="Lon_prtase_N"/>
</dbReference>
<name>A0A6G9QK24_9GAMM</name>
<dbReference type="PROSITE" id="PS51787">
    <property type="entry name" value="LON_N"/>
    <property type="match status" value="1"/>
</dbReference>
<dbReference type="PANTHER" id="PTHR46732">
    <property type="entry name" value="ATP-DEPENDENT PROTEASE LA (LON) DOMAIN PROTEIN"/>
    <property type="match status" value="1"/>
</dbReference>
<dbReference type="AlphaFoldDB" id="A0A6G9QK24"/>
<dbReference type="Gene3D" id="1.10.4060.10">
    <property type="entry name" value="BPP1347 like domain"/>
    <property type="match status" value="1"/>
</dbReference>
<dbReference type="SUPFAM" id="SSF88697">
    <property type="entry name" value="PUA domain-like"/>
    <property type="match status" value="1"/>
</dbReference>
<dbReference type="InterPro" id="IPR046336">
    <property type="entry name" value="Lon_prtase_N_sf"/>
</dbReference>
<dbReference type="InterPro" id="IPR015947">
    <property type="entry name" value="PUA-like_sf"/>
</dbReference>
<organism evidence="2 3">
    <name type="scientific">Shewanella aestuarii</name>
    <dbReference type="NCBI Taxonomy" id="1028752"/>
    <lineage>
        <taxon>Bacteria</taxon>
        <taxon>Pseudomonadati</taxon>
        <taxon>Pseudomonadota</taxon>
        <taxon>Gammaproteobacteria</taxon>
        <taxon>Alteromonadales</taxon>
        <taxon>Shewanellaceae</taxon>
        <taxon>Shewanella</taxon>
    </lineage>
</organism>
<dbReference type="Gene3D" id="2.30.130.40">
    <property type="entry name" value="LON domain-like"/>
    <property type="match status" value="1"/>
</dbReference>
<evidence type="ECO:0000313" key="3">
    <source>
        <dbReference type="Proteomes" id="UP000502608"/>
    </source>
</evidence>